<evidence type="ECO:0000256" key="1">
    <source>
        <dbReference type="SAM" id="MobiDB-lite"/>
    </source>
</evidence>
<keyword evidence="2" id="KW-0812">Transmembrane</keyword>
<accession>A0AAQ3PS38</accession>
<dbReference type="InterPro" id="IPR036397">
    <property type="entry name" value="RNaseH_sf"/>
</dbReference>
<evidence type="ECO:0000259" key="3">
    <source>
        <dbReference type="Pfam" id="PF07727"/>
    </source>
</evidence>
<dbReference type="EMBL" id="CP144745">
    <property type="protein sequence ID" value="WVZ52011.1"/>
    <property type="molecule type" value="Genomic_DNA"/>
</dbReference>
<dbReference type="CDD" id="cd09272">
    <property type="entry name" value="RNase_HI_RT_Ty1"/>
    <property type="match status" value="1"/>
</dbReference>
<dbReference type="InterPro" id="IPR012337">
    <property type="entry name" value="RNaseH-like_sf"/>
</dbReference>
<dbReference type="PANTHER" id="PTHR11439:SF461">
    <property type="entry name" value="OS10G0432200 PROTEIN"/>
    <property type="match status" value="1"/>
</dbReference>
<feature type="transmembrane region" description="Helical" evidence="2">
    <location>
        <begin position="392"/>
        <end position="411"/>
    </location>
</feature>
<protein>
    <recommendedName>
        <fullName evidence="7">Integrase catalytic domain-containing protein</fullName>
    </recommendedName>
</protein>
<feature type="domain" description="Retroviral polymerase SH3-like" evidence="4">
    <location>
        <begin position="416"/>
        <end position="451"/>
    </location>
</feature>
<dbReference type="Pfam" id="PF14223">
    <property type="entry name" value="Retrotran_gag_2"/>
    <property type="match status" value="1"/>
</dbReference>
<feature type="region of interest" description="Disordered" evidence="1">
    <location>
        <begin position="498"/>
        <end position="552"/>
    </location>
</feature>
<feature type="compositionally biased region" description="Polar residues" evidence="1">
    <location>
        <begin position="278"/>
        <end position="309"/>
    </location>
</feature>
<dbReference type="AlphaFoldDB" id="A0AAQ3PS38"/>
<dbReference type="PANTHER" id="PTHR11439">
    <property type="entry name" value="GAG-POL-RELATED RETROTRANSPOSON"/>
    <property type="match status" value="1"/>
</dbReference>
<keyword evidence="2" id="KW-1133">Transmembrane helix</keyword>
<name>A0AAQ3PS38_PASNO</name>
<dbReference type="SUPFAM" id="SSF56672">
    <property type="entry name" value="DNA/RNA polymerases"/>
    <property type="match status" value="1"/>
</dbReference>
<keyword evidence="2" id="KW-0472">Membrane</keyword>
<dbReference type="GO" id="GO:0003676">
    <property type="term" value="F:nucleic acid binding"/>
    <property type="evidence" value="ECO:0007669"/>
    <property type="project" value="InterPro"/>
</dbReference>
<dbReference type="Proteomes" id="UP001341281">
    <property type="component" value="Chromosome 01"/>
</dbReference>
<feature type="domain" description="Reverse transcriptase Ty1/copia-type" evidence="3">
    <location>
        <begin position="614"/>
        <end position="717"/>
    </location>
</feature>
<proteinExistence type="predicted"/>
<dbReference type="Gene3D" id="3.30.420.10">
    <property type="entry name" value="Ribonuclease H-like superfamily/Ribonuclease H"/>
    <property type="match status" value="1"/>
</dbReference>
<evidence type="ECO:0000256" key="2">
    <source>
        <dbReference type="SAM" id="Phobius"/>
    </source>
</evidence>
<feature type="compositionally biased region" description="Low complexity" evidence="1">
    <location>
        <begin position="503"/>
        <end position="512"/>
    </location>
</feature>
<evidence type="ECO:0000313" key="5">
    <source>
        <dbReference type="EMBL" id="WVZ52011.1"/>
    </source>
</evidence>
<dbReference type="InterPro" id="IPR043502">
    <property type="entry name" value="DNA/RNA_pol_sf"/>
</dbReference>
<feature type="transmembrane region" description="Helical" evidence="2">
    <location>
        <begin position="721"/>
        <end position="746"/>
    </location>
</feature>
<dbReference type="Pfam" id="PF25597">
    <property type="entry name" value="SH3_retrovirus"/>
    <property type="match status" value="1"/>
</dbReference>
<feature type="region of interest" description="Disordered" evidence="1">
    <location>
        <begin position="222"/>
        <end position="244"/>
    </location>
</feature>
<feature type="compositionally biased region" description="Polar residues" evidence="1">
    <location>
        <begin position="518"/>
        <end position="527"/>
    </location>
</feature>
<keyword evidence="6" id="KW-1185">Reference proteome</keyword>
<organism evidence="5 6">
    <name type="scientific">Paspalum notatum var. saurae</name>
    <dbReference type="NCBI Taxonomy" id="547442"/>
    <lineage>
        <taxon>Eukaryota</taxon>
        <taxon>Viridiplantae</taxon>
        <taxon>Streptophyta</taxon>
        <taxon>Embryophyta</taxon>
        <taxon>Tracheophyta</taxon>
        <taxon>Spermatophyta</taxon>
        <taxon>Magnoliopsida</taxon>
        <taxon>Liliopsida</taxon>
        <taxon>Poales</taxon>
        <taxon>Poaceae</taxon>
        <taxon>PACMAD clade</taxon>
        <taxon>Panicoideae</taxon>
        <taxon>Andropogonodae</taxon>
        <taxon>Paspaleae</taxon>
        <taxon>Paspalinae</taxon>
        <taxon>Paspalum</taxon>
    </lineage>
</organism>
<dbReference type="InterPro" id="IPR013103">
    <property type="entry name" value="RVT_2"/>
</dbReference>
<feature type="compositionally biased region" description="Low complexity" evidence="1">
    <location>
        <begin position="528"/>
        <end position="551"/>
    </location>
</feature>
<sequence>MHGLHLWEFLTRQLPCPACPSAPARPTIPDKATDEDKDKLLADYDDLVKSYESQFSAYSAWMDEDARARSILIASMEDEFAAEIVDFERSHQMWSFLRDRYEPTGHSSNFVAIRQEQLMCHGDLTVDELYTQLSAVWRQIDSLRHPLSPSTCEFCQGHQSDIELQRTYAFLTRLRDEYEPLRAQLLARHPFVSLMEALGDVRNEETRLRTAGLLPSVTALAARSSPSRPAVPPSLPSSASVPPSTCGGVGGLHCDYCGKDGHVEAFCYRKKKARRSQTRLTSQTSGSTSARTSQTTGSTSAGVSQRSSTDPVFSVQGTLAKFSCPGAQAQNGVAERNHRHLLETARALMLASSVPPHFWAEAVSTATYLINIQPSSALGGAFHSSVFVARRLIILIFGCLVVFAMCFLHLVNAPRYSAEHKGYRCWDPVGRRMRISWDVVFDESRHFYPRPSLDASLASLVDPLSFLFIPDTAIAHIPSGLVPSPTVPSSAVVPPSLVPPVESPSESSSLPPDYTTKPPVTQVFTCRSASISSEPSDEPSSGPSEPFSNEPLPAASSLERLIRRGYRSCQPIDRYGFGHVTILSEPFSYRDAILHLEWQLAMAEEIAALERTGTWDLVPTPSHVRPITCKWVYKVKTRSDGSLERYKARLFARGFQQEHGRDYDETFAPVAHMTIVRALLAVASVREWSISQLDVKNAFLNGELREEVYMQPPPGYSVPRLWFVIFVALSMVLSRLLGLGFSALLLWSRLLVFLPVLMILLCLYTHPLVVGLLDRASITDHKTEETPMELNLHLSANDGEPLDDPTRYHHIVGSLVYLGVTRPDISYSVHILSQFVSAPTQLHYSHLLRVLRYLGTMSRRLFFPCSSSLQLQAYCDATWASDSSNRRSLSTYCVFLGGSLIAWKTNKQTAISRSSTEVDLRAMALVTAKVTWLRDFGVSVSIPTPLLTDSTGAISITRDPVKHELTKHIGVDAYYTRAQVQDGVVTLRYMPSELQLADFLTKAQTRAQHKKATESGGSLSVHVADELSPSATVEGGLLWFL</sequence>
<dbReference type="SUPFAM" id="SSF53098">
    <property type="entry name" value="Ribonuclease H-like"/>
    <property type="match status" value="1"/>
</dbReference>
<evidence type="ECO:0000313" key="6">
    <source>
        <dbReference type="Proteomes" id="UP001341281"/>
    </source>
</evidence>
<gene>
    <name evidence="5" type="ORF">U9M48_003107</name>
</gene>
<feature type="region of interest" description="Disordered" evidence="1">
    <location>
        <begin position="277"/>
        <end position="309"/>
    </location>
</feature>
<dbReference type="InterPro" id="IPR057670">
    <property type="entry name" value="SH3_retrovirus"/>
</dbReference>
<reference evidence="5 6" key="1">
    <citation type="submission" date="2024-02" db="EMBL/GenBank/DDBJ databases">
        <title>High-quality chromosome-scale genome assembly of Pensacola bahiagrass (Paspalum notatum Flugge var. saurae).</title>
        <authorList>
            <person name="Vega J.M."/>
            <person name="Podio M."/>
            <person name="Orjuela J."/>
            <person name="Siena L.A."/>
            <person name="Pessino S.C."/>
            <person name="Combes M.C."/>
            <person name="Mariac C."/>
            <person name="Albertini E."/>
            <person name="Pupilli F."/>
            <person name="Ortiz J.P.A."/>
            <person name="Leblanc O."/>
        </authorList>
    </citation>
    <scope>NUCLEOTIDE SEQUENCE [LARGE SCALE GENOMIC DNA]</scope>
    <source>
        <strain evidence="5">R1</strain>
        <tissue evidence="5">Leaf</tissue>
    </source>
</reference>
<evidence type="ECO:0008006" key="7">
    <source>
        <dbReference type="Google" id="ProtNLM"/>
    </source>
</evidence>
<evidence type="ECO:0000259" key="4">
    <source>
        <dbReference type="Pfam" id="PF25597"/>
    </source>
</evidence>
<dbReference type="Pfam" id="PF07727">
    <property type="entry name" value="RVT_2"/>
    <property type="match status" value="1"/>
</dbReference>
<feature type="transmembrane region" description="Helical" evidence="2">
    <location>
        <begin position="752"/>
        <end position="773"/>
    </location>
</feature>